<dbReference type="PROSITE" id="PS51257">
    <property type="entry name" value="PROKAR_LIPOPROTEIN"/>
    <property type="match status" value="1"/>
</dbReference>
<evidence type="ECO:0000256" key="1">
    <source>
        <dbReference type="SAM" id="SignalP"/>
    </source>
</evidence>
<proteinExistence type="predicted"/>
<dbReference type="Proteomes" id="UP000596929">
    <property type="component" value="Unassembled WGS sequence"/>
</dbReference>
<organism evidence="2 3">
    <name type="scientific">Clostridium hominis</name>
    <dbReference type="NCBI Taxonomy" id="2763036"/>
    <lineage>
        <taxon>Bacteria</taxon>
        <taxon>Bacillati</taxon>
        <taxon>Bacillota</taxon>
        <taxon>Clostridia</taxon>
        <taxon>Eubacteriales</taxon>
        <taxon>Clostridiaceae</taxon>
        <taxon>Clostridium</taxon>
    </lineage>
</organism>
<dbReference type="RefSeq" id="WP_186860343.1">
    <property type="nucleotide sequence ID" value="NZ_JACOOO010000025.1"/>
</dbReference>
<sequence length="170" mass="19425">MKKFLISLILGISASALISCSNNEVNQDNIPNKYPINEFTEKGATLQEYKKTGSAIMTDTKSQNFFASFNSTYKVLLTSDGVLMPLIVVNNTPYYYDFKETKNELPENYKKTGISFFSGNSEELIGEKDSYKFTQLVTAYINKEDKSSIYLKIKDKDEYQLWKSYDSLAK</sequence>
<evidence type="ECO:0000313" key="3">
    <source>
        <dbReference type="Proteomes" id="UP000596929"/>
    </source>
</evidence>
<accession>A0ABR7DFV6</accession>
<comment type="caution">
    <text evidence="2">The sequence shown here is derived from an EMBL/GenBank/DDBJ whole genome shotgun (WGS) entry which is preliminary data.</text>
</comment>
<gene>
    <name evidence="2" type="ORF">H8S20_12560</name>
</gene>
<evidence type="ECO:0008006" key="4">
    <source>
        <dbReference type="Google" id="ProtNLM"/>
    </source>
</evidence>
<dbReference type="EMBL" id="JACOOO010000025">
    <property type="protein sequence ID" value="MBC5629718.1"/>
    <property type="molecule type" value="Genomic_DNA"/>
</dbReference>
<protein>
    <recommendedName>
        <fullName evidence="4">Lipoprotein</fullName>
    </recommendedName>
</protein>
<evidence type="ECO:0000313" key="2">
    <source>
        <dbReference type="EMBL" id="MBC5629718.1"/>
    </source>
</evidence>
<keyword evidence="1" id="KW-0732">Signal</keyword>
<keyword evidence="3" id="KW-1185">Reference proteome</keyword>
<feature type="signal peptide" evidence="1">
    <location>
        <begin position="1"/>
        <end position="18"/>
    </location>
</feature>
<feature type="chain" id="PRO_5046500720" description="Lipoprotein" evidence="1">
    <location>
        <begin position="19"/>
        <end position="170"/>
    </location>
</feature>
<reference evidence="2 3" key="1">
    <citation type="submission" date="2020-08" db="EMBL/GenBank/DDBJ databases">
        <title>Genome public.</title>
        <authorList>
            <person name="Liu C."/>
            <person name="Sun Q."/>
        </authorList>
    </citation>
    <scope>NUCLEOTIDE SEQUENCE [LARGE SCALE GENOMIC DNA]</scope>
    <source>
        <strain evidence="2 3">NSJ-6</strain>
    </source>
</reference>
<name>A0ABR7DFV6_9CLOT</name>